<evidence type="ECO:0000313" key="1">
    <source>
        <dbReference type="EMBL" id="KYQ94356.1"/>
    </source>
</evidence>
<keyword evidence="2" id="KW-1185">Reference proteome</keyword>
<dbReference type="InParanoid" id="A0A151ZK83"/>
<comment type="caution">
    <text evidence="1">The sequence shown here is derived from an EMBL/GenBank/DDBJ whole genome shotgun (WGS) entry which is preliminary data.</text>
</comment>
<name>A0A151ZK83_TIELA</name>
<gene>
    <name evidence="1" type="ORF">DLAC_04653</name>
</gene>
<reference evidence="1 2" key="1">
    <citation type="submission" date="2015-12" db="EMBL/GenBank/DDBJ databases">
        <title>Dictyostelia acquired genes for synthesis and detection of signals that induce cell-type specialization by lateral gene transfer from prokaryotes.</title>
        <authorList>
            <person name="Gloeckner G."/>
            <person name="Schaap P."/>
        </authorList>
    </citation>
    <scope>NUCLEOTIDE SEQUENCE [LARGE SCALE GENOMIC DNA]</scope>
    <source>
        <strain evidence="1 2">TK</strain>
    </source>
</reference>
<dbReference type="Proteomes" id="UP000076078">
    <property type="component" value="Unassembled WGS sequence"/>
</dbReference>
<sequence length="204" mass="23678">MVNHNLGSDIPWFCQVSEFSPKTGGYPLPNIFSAFQTPLFRNFYHQIEFYIPDLNLQRKYQNTRIYISDNIGYSGNAKKFINIPQSNELALILEGQLLDIDFNPLPQCISCKEYFQSRFYFATNPQCKEKLVLVKSNVTTYVQNGSFPFHIKIMCCSKHHNNNSLVLHLWLRDSQSNEIVMSSVLSSFIKQWKRSKSASFVNIN</sequence>
<dbReference type="AlphaFoldDB" id="A0A151ZK83"/>
<dbReference type="EMBL" id="LODT01000022">
    <property type="protein sequence ID" value="KYQ94356.1"/>
    <property type="molecule type" value="Genomic_DNA"/>
</dbReference>
<dbReference type="OrthoDB" id="16017at2759"/>
<proteinExistence type="predicted"/>
<organism evidence="1 2">
    <name type="scientific">Tieghemostelium lacteum</name>
    <name type="common">Slime mold</name>
    <name type="synonym">Dictyostelium lacteum</name>
    <dbReference type="NCBI Taxonomy" id="361077"/>
    <lineage>
        <taxon>Eukaryota</taxon>
        <taxon>Amoebozoa</taxon>
        <taxon>Evosea</taxon>
        <taxon>Eumycetozoa</taxon>
        <taxon>Dictyostelia</taxon>
        <taxon>Dictyosteliales</taxon>
        <taxon>Raperosteliaceae</taxon>
        <taxon>Tieghemostelium</taxon>
    </lineage>
</organism>
<dbReference type="OMA" id="FINIPQS"/>
<evidence type="ECO:0000313" key="2">
    <source>
        <dbReference type="Proteomes" id="UP000076078"/>
    </source>
</evidence>
<protein>
    <submittedName>
        <fullName evidence="1">Uncharacterized protein</fullName>
    </submittedName>
</protein>
<accession>A0A151ZK83</accession>